<keyword evidence="2" id="KW-1185">Reference proteome</keyword>
<dbReference type="EMBL" id="FNHP01000003">
    <property type="protein sequence ID" value="SDM22472.1"/>
    <property type="molecule type" value="Genomic_DNA"/>
</dbReference>
<dbReference type="Proteomes" id="UP000198552">
    <property type="component" value="Unassembled WGS sequence"/>
</dbReference>
<gene>
    <name evidence="1" type="ORF">SAMN05428957_103269</name>
</gene>
<protein>
    <submittedName>
        <fullName evidence="1">Uncharacterized protein</fullName>
    </submittedName>
</protein>
<accession>A0A1G9RGM5</accession>
<organism evidence="1 2">
    <name type="scientific">Oryzisolibacter propanilivorax</name>
    <dbReference type="NCBI Taxonomy" id="1527607"/>
    <lineage>
        <taxon>Bacteria</taxon>
        <taxon>Pseudomonadati</taxon>
        <taxon>Pseudomonadota</taxon>
        <taxon>Betaproteobacteria</taxon>
        <taxon>Burkholderiales</taxon>
        <taxon>Comamonadaceae</taxon>
        <taxon>Oryzisolibacter</taxon>
    </lineage>
</organism>
<sequence length="192" mass="21977">MPFSEKKFMTPFENIRSKALDWCRSFEDYKEDCRVFAERLRVEFISYLGAKSTDVEFHKIDERLERLADEGTTLSPRLQVGDDGFIYFGLTLFIKEHAHCLEEHARIGVQRVQGKWRVRWNQLESGSISDKVPHAFFDKVTAAILEKFSTPFYKIRGQLGFIPTISNDHLVLVPTAEVLAAVDDKSQSSGAA</sequence>
<name>A0A1G9RGM5_9BURK</name>
<evidence type="ECO:0000313" key="2">
    <source>
        <dbReference type="Proteomes" id="UP000198552"/>
    </source>
</evidence>
<proteinExistence type="predicted"/>
<dbReference type="AlphaFoldDB" id="A0A1G9RGM5"/>
<evidence type="ECO:0000313" key="1">
    <source>
        <dbReference type="EMBL" id="SDM22472.1"/>
    </source>
</evidence>
<reference evidence="2" key="1">
    <citation type="submission" date="2016-10" db="EMBL/GenBank/DDBJ databases">
        <authorList>
            <person name="Varghese N."/>
            <person name="Submissions S."/>
        </authorList>
    </citation>
    <scope>NUCLEOTIDE SEQUENCE [LARGE SCALE GENOMIC DNA]</scope>
    <source>
        <strain evidence="2">EPL6</strain>
    </source>
</reference>